<comment type="subcellular location">
    <subcellularLocation>
        <location evidence="2">Cell membrane</location>
    </subcellularLocation>
    <subcellularLocation>
        <location evidence="1">Membrane</location>
        <topology evidence="1">Single-pass membrane protein</topology>
    </subcellularLocation>
</comment>
<dbReference type="AlphaFoldDB" id="A0A7W4TNG3"/>
<gene>
    <name evidence="14" type="ORF">FHR75_002907</name>
</gene>
<evidence type="ECO:0000256" key="2">
    <source>
        <dbReference type="ARBA" id="ARBA00004236"/>
    </source>
</evidence>
<evidence type="ECO:0000256" key="4">
    <source>
        <dbReference type="ARBA" id="ARBA00022692"/>
    </source>
</evidence>
<dbReference type="Gene3D" id="1.10.10.1320">
    <property type="entry name" value="Anti-sigma factor, zinc-finger domain"/>
    <property type="match status" value="1"/>
</dbReference>
<evidence type="ECO:0000256" key="5">
    <source>
        <dbReference type="ARBA" id="ARBA00022989"/>
    </source>
</evidence>
<evidence type="ECO:0000256" key="3">
    <source>
        <dbReference type="ARBA" id="ARBA00022475"/>
    </source>
</evidence>
<evidence type="ECO:0000256" key="11">
    <source>
        <dbReference type="SAM" id="MobiDB-lite"/>
    </source>
</evidence>
<evidence type="ECO:0000313" key="14">
    <source>
        <dbReference type="EMBL" id="MBB2902092.1"/>
    </source>
</evidence>
<evidence type="ECO:0000259" key="13">
    <source>
        <dbReference type="Pfam" id="PF10099"/>
    </source>
</evidence>
<evidence type="ECO:0000256" key="7">
    <source>
        <dbReference type="ARBA" id="ARBA00023136"/>
    </source>
</evidence>
<dbReference type="Proteomes" id="UP000533269">
    <property type="component" value="Unassembled WGS sequence"/>
</dbReference>
<dbReference type="InterPro" id="IPR018764">
    <property type="entry name" value="RskA_C"/>
</dbReference>
<dbReference type="EMBL" id="JACHVY010000002">
    <property type="protein sequence ID" value="MBB2902092.1"/>
    <property type="molecule type" value="Genomic_DNA"/>
</dbReference>
<reference evidence="14 15" key="2">
    <citation type="submission" date="2020-08" db="EMBL/GenBank/DDBJ databases">
        <authorList>
            <person name="Partida-Martinez L."/>
            <person name="Huntemann M."/>
            <person name="Clum A."/>
            <person name="Wang J."/>
            <person name="Palaniappan K."/>
            <person name="Ritter S."/>
            <person name="Chen I.-M."/>
            <person name="Stamatis D."/>
            <person name="Reddy T."/>
            <person name="O'Malley R."/>
            <person name="Daum C."/>
            <person name="Shapiro N."/>
            <person name="Ivanova N."/>
            <person name="Kyrpides N."/>
            <person name="Woyke T."/>
        </authorList>
    </citation>
    <scope>NUCLEOTIDE SEQUENCE [LARGE SCALE GENOMIC DNA]</scope>
    <source>
        <strain evidence="14 15">AS2.23</strain>
    </source>
</reference>
<accession>A0A7W4TNG3</accession>
<reference evidence="14 15" key="1">
    <citation type="submission" date="2020-08" db="EMBL/GenBank/DDBJ databases">
        <title>The Agave Microbiome: Exploring the role of microbial communities in plant adaptations to desert environments.</title>
        <authorList>
            <person name="Partida-Martinez L.P."/>
        </authorList>
    </citation>
    <scope>NUCLEOTIDE SEQUENCE [LARGE SCALE GENOMIC DNA]</scope>
    <source>
        <strain evidence="14 15">AS2.23</strain>
    </source>
</reference>
<organism evidence="14 15">
    <name type="scientific">Kineococcus radiotolerans</name>
    <dbReference type="NCBI Taxonomy" id="131568"/>
    <lineage>
        <taxon>Bacteria</taxon>
        <taxon>Bacillati</taxon>
        <taxon>Actinomycetota</taxon>
        <taxon>Actinomycetes</taxon>
        <taxon>Kineosporiales</taxon>
        <taxon>Kineosporiaceae</taxon>
        <taxon>Kineococcus</taxon>
    </lineage>
</organism>
<feature type="region of interest" description="Disordered" evidence="11">
    <location>
        <begin position="90"/>
        <end position="138"/>
    </location>
</feature>
<proteinExistence type="predicted"/>
<name>A0A7W4TNG3_KINRA</name>
<protein>
    <recommendedName>
        <fullName evidence="10">Regulator of SigK</fullName>
    </recommendedName>
    <alternativeName>
        <fullName evidence="9">Sigma-K anti-sigma factor RskA</fullName>
    </alternativeName>
</protein>
<dbReference type="InterPro" id="IPR041916">
    <property type="entry name" value="Anti_sigma_zinc_sf"/>
</dbReference>
<dbReference type="PANTHER" id="PTHR37461">
    <property type="entry name" value="ANTI-SIGMA-K FACTOR RSKA"/>
    <property type="match status" value="1"/>
</dbReference>
<evidence type="ECO:0000256" key="8">
    <source>
        <dbReference type="ARBA" id="ARBA00023163"/>
    </source>
</evidence>
<keyword evidence="8" id="KW-0804">Transcription</keyword>
<evidence type="ECO:0000256" key="12">
    <source>
        <dbReference type="SAM" id="Phobius"/>
    </source>
</evidence>
<dbReference type="PANTHER" id="PTHR37461:SF1">
    <property type="entry name" value="ANTI-SIGMA-K FACTOR RSKA"/>
    <property type="match status" value="1"/>
</dbReference>
<evidence type="ECO:0000256" key="9">
    <source>
        <dbReference type="ARBA" id="ARBA00029829"/>
    </source>
</evidence>
<keyword evidence="3" id="KW-1003">Cell membrane</keyword>
<feature type="domain" description="Anti-sigma K factor RskA C-terminal" evidence="13">
    <location>
        <begin position="148"/>
        <end position="285"/>
    </location>
</feature>
<feature type="region of interest" description="Disordered" evidence="11">
    <location>
        <begin position="1"/>
        <end position="21"/>
    </location>
</feature>
<feature type="compositionally biased region" description="Pro residues" evidence="11">
    <location>
        <begin position="99"/>
        <end position="110"/>
    </location>
</feature>
<dbReference type="InterPro" id="IPR051474">
    <property type="entry name" value="Anti-sigma-K/W_factor"/>
</dbReference>
<dbReference type="Pfam" id="PF10099">
    <property type="entry name" value="RskA_C"/>
    <property type="match status" value="1"/>
</dbReference>
<keyword evidence="5 12" id="KW-1133">Transmembrane helix</keyword>
<sequence length="292" mass="29332">MNPLDENSRAHDHRPAPSEDPLLAAAWALDALDDDERVAYEERLRTRPEERADADALRETAARLGAAVPVEPPARLRAGILAALATTAQEPPGQELPAQEPPAQEPPGQEPPAQGTPAQEPSAVTDLGAARAARRDRTRRPARWSVLVAAAGLVVAAAGIGVGVGAGPDDPPVVSAQEAARQEVADLLAAPGARVSTVTASDGGTATLVRADGRLGVLTTGLPAAGAGRDYQLWLASGEAVSSAGMLGVGAGGTAATVVEVGDSDGVGISVEPAGGSPQPTTTPVVFTALPA</sequence>
<dbReference type="GO" id="GO:0005886">
    <property type="term" value="C:plasma membrane"/>
    <property type="evidence" value="ECO:0007669"/>
    <property type="project" value="UniProtKB-SubCell"/>
</dbReference>
<keyword evidence="6" id="KW-0805">Transcription regulation</keyword>
<feature type="compositionally biased region" description="Basic and acidic residues" evidence="11">
    <location>
        <begin position="1"/>
        <end position="17"/>
    </location>
</feature>
<evidence type="ECO:0000256" key="6">
    <source>
        <dbReference type="ARBA" id="ARBA00023015"/>
    </source>
</evidence>
<feature type="transmembrane region" description="Helical" evidence="12">
    <location>
        <begin position="144"/>
        <end position="166"/>
    </location>
</feature>
<keyword evidence="7 12" id="KW-0472">Membrane</keyword>
<dbReference type="RefSeq" id="WP_183391966.1">
    <property type="nucleotide sequence ID" value="NZ_JACHVY010000002.1"/>
</dbReference>
<feature type="compositionally biased region" description="Low complexity" evidence="11">
    <location>
        <begin position="111"/>
        <end position="121"/>
    </location>
</feature>
<dbReference type="GO" id="GO:0006417">
    <property type="term" value="P:regulation of translation"/>
    <property type="evidence" value="ECO:0007669"/>
    <property type="project" value="TreeGrafter"/>
</dbReference>
<comment type="caution">
    <text evidence="14">The sequence shown here is derived from an EMBL/GenBank/DDBJ whole genome shotgun (WGS) entry which is preliminary data.</text>
</comment>
<evidence type="ECO:0000313" key="15">
    <source>
        <dbReference type="Proteomes" id="UP000533269"/>
    </source>
</evidence>
<dbReference type="GO" id="GO:0016989">
    <property type="term" value="F:sigma factor antagonist activity"/>
    <property type="evidence" value="ECO:0007669"/>
    <property type="project" value="TreeGrafter"/>
</dbReference>
<evidence type="ECO:0000256" key="1">
    <source>
        <dbReference type="ARBA" id="ARBA00004167"/>
    </source>
</evidence>
<keyword evidence="4 12" id="KW-0812">Transmembrane</keyword>
<evidence type="ECO:0000256" key="10">
    <source>
        <dbReference type="ARBA" id="ARBA00030803"/>
    </source>
</evidence>